<feature type="domain" description="Hyaluronan/mRNA-binding protein" evidence="4">
    <location>
        <begin position="159"/>
        <end position="261"/>
    </location>
</feature>
<feature type="compositionally biased region" description="Low complexity" evidence="3">
    <location>
        <begin position="46"/>
        <end position="55"/>
    </location>
</feature>
<proteinExistence type="inferred from homology"/>
<sequence length="398" mass="44004">MPGHMQEGFGCAIANRFDQLFDDESDPFELLKEAENKKKEAPVPGAAKTAAQAAKLQKKESQKDRKMVPADKKDEPLAPVPLKKDGPGPRRMGRRPEGQGPAGGPPREFQGEGRPPTDRPPRTDRRPPRRFERPPGGEEKPAGVYSVCMGRSDGFDARGKREFDRHSGNDRSQKGEEKRGGSGSHNWGTVKDEMGELDHSNVTEETPEGEEHLPADSENKENEVGEPKEVEPKEMTLDEWKAQQDKEKTKVEFNIRKANEGADSQWKKGYVLHKSKDEKKDDTLIEAAVEAEGVAPKTEDDHHFRKPANDITAQLEINFGDLGRPSRGRGGPRGGRGGRGRGEGRGEFRGEFREREPREPRERDGGAPTRPARGGRTDKPSGVIVPNVDDPEAFPALA</sequence>
<evidence type="ECO:0000313" key="5">
    <source>
        <dbReference type="Ensembl" id="ENSOKIP00005045906.1"/>
    </source>
</evidence>
<dbReference type="InterPro" id="IPR006861">
    <property type="entry name" value="HABP4_PAIRBP1-bd"/>
</dbReference>
<dbReference type="PANTHER" id="PTHR12299">
    <property type="entry name" value="HYALURONIC ACID-BINDING PROTEIN 4"/>
    <property type="match status" value="1"/>
</dbReference>
<dbReference type="InterPro" id="IPR032381">
    <property type="entry name" value="IHABP4_N"/>
</dbReference>
<dbReference type="Pfam" id="PF16174">
    <property type="entry name" value="IHABP4_N"/>
    <property type="match status" value="1"/>
</dbReference>
<evidence type="ECO:0000256" key="1">
    <source>
        <dbReference type="ARBA" id="ARBA00022845"/>
    </source>
</evidence>
<feature type="compositionally biased region" description="Basic and acidic residues" evidence="3">
    <location>
        <begin position="57"/>
        <end position="88"/>
    </location>
</feature>
<dbReference type="Ensembl" id="ENSOKIT00005048378.1">
    <property type="protein sequence ID" value="ENSOKIP00005045906.1"/>
    <property type="gene ID" value="ENSOKIG00005019333.1"/>
</dbReference>
<organism evidence="5 6">
    <name type="scientific">Oncorhynchus kisutch</name>
    <name type="common">Coho salmon</name>
    <name type="synonym">Salmo kisutch</name>
    <dbReference type="NCBI Taxonomy" id="8019"/>
    <lineage>
        <taxon>Eukaryota</taxon>
        <taxon>Metazoa</taxon>
        <taxon>Chordata</taxon>
        <taxon>Craniata</taxon>
        <taxon>Vertebrata</taxon>
        <taxon>Euteleostomi</taxon>
        <taxon>Actinopterygii</taxon>
        <taxon>Neopterygii</taxon>
        <taxon>Teleostei</taxon>
        <taxon>Protacanthopterygii</taxon>
        <taxon>Salmoniformes</taxon>
        <taxon>Salmonidae</taxon>
        <taxon>Salmoninae</taxon>
        <taxon>Oncorhynchus</taxon>
    </lineage>
</organism>
<reference evidence="5" key="2">
    <citation type="submission" date="2025-09" db="UniProtKB">
        <authorList>
            <consortium name="Ensembl"/>
        </authorList>
    </citation>
    <scope>IDENTIFICATION</scope>
</reference>
<evidence type="ECO:0000256" key="3">
    <source>
        <dbReference type="SAM" id="MobiDB-lite"/>
    </source>
</evidence>
<feature type="compositionally biased region" description="Basic and acidic residues" evidence="3">
    <location>
        <begin position="109"/>
        <end position="141"/>
    </location>
</feature>
<dbReference type="GeneTree" id="ENSGT00520000055591"/>
<feature type="compositionally biased region" description="Basic and acidic residues" evidence="3">
    <location>
        <begin position="190"/>
        <end position="202"/>
    </location>
</feature>
<protein>
    <submittedName>
        <fullName evidence="5">SERPINE1 mRNA binding protein 1a</fullName>
    </submittedName>
</protein>
<accession>A0A8C7GMN7</accession>
<feature type="region of interest" description="Disordered" evidence="3">
    <location>
        <begin position="291"/>
        <end position="398"/>
    </location>
</feature>
<dbReference type="Pfam" id="PF04774">
    <property type="entry name" value="HABP4_PAI-RBP1"/>
    <property type="match status" value="1"/>
</dbReference>
<evidence type="ECO:0000313" key="6">
    <source>
        <dbReference type="Proteomes" id="UP000694557"/>
    </source>
</evidence>
<dbReference type="GO" id="GO:0005737">
    <property type="term" value="C:cytoplasm"/>
    <property type="evidence" value="ECO:0007669"/>
    <property type="project" value="TreeGrafter"/>
</dbReference>
<feature type="region of interest" description="Disordered" evidence="3">
    <location>
        <begin position="32"/>
        <end position="245"/>
    </location>
</feature>
<comment type="similarity">
    <text evidence="2">Belongs to the SERBP1-HABP4 family.</text>
</comment>
<dbReference type="GO" id="GO:0005634">
    <property type="term" value="C:nucleus"/>
    <property type="evidence" value="ECO:0007669"/>
    <property type="project" value="TreeGrafter"/>
</dbReference>
<dbReference type="GO" id="GO:0003730">
    <property type="term" value="F:mRNA 3'-UTR binding"/>
    <property type="evidence" value="ECO:0007669"/>
    <property type="project" value="TreeGrafter"/>
</dbReference>
<gene>
    <name evidence="5" type="primary">LOC109898044</name>
</gene>
<feature type="compositionally biased region" description="Gly residues" evidence="3">
    <location>
        <begin position="328"/>
        <end position="337"/>
    </location>
</feature>
<dbReference type="InterPro" id="IPR039764">
    <property type="entry name" value="HABP4/SERBP1-like"/>
</dbReference>
<dbReference type="PANTHER" id="PTHR12299:SF29">
    <property type="entry name" value="SERPINE1 MRNA-BINDING PROTEIN 1"/>
    <property type="match status" value="1"/>
</dbReference>
<reference evidence="5" key="1">
    <citation type="submission" date="2025-08" db="UniProtKB">
        <authorList>
            <consortium name="Ensembl"/>
        </authorList>
    </citation>
    <scope>IDENTIFICATION</scope>
</reference>
<feature type="compositionally biased region" description="Basic and acidic residues" evidence="3">
    <location>
        <begin position="340"/>
        <end position="365"/>
    </location>
</feature>
<dbReference type="SMART" id="SM01233">
    <property type="entry name" value="HABP4_PAI-RBP1"/>
    <property type="match status" value="1"/>
</dbReference>
<feature type="compositionally biased region" description="Basic and acidic residues" evidence="3">
    <location>
        <begin position="153"/>
        <end position="180"/>
    </location>
</feature>
<keyword evidence="6" id="KW-1185">Reference proteome</keyword>
<dbReference type="Gene3D" id="6.10.140.1040">
    <property type="match status" value="1"/>
</dbReference>
<feature type="compositionally biased region" description="Basic and acidic residues" evidence="3">
    <location>
        <begin position="32"/>
        <end position="41"/>
    </location>
</feature>
<dbReference type="GO" id="GO:0006417">
    <property type="term" value="P:regulation of translation"/>
    <property type="evidence" value="ECO:0007669"/>
    <property type="project" value="UniProtKB-KW"/>
</dbReference>
<name>A0A8C7GMN7_ONCKI</name>
<dbReference type="AlphaFoldDB" id="A0A8C7GMN7"/>
<keyword evidence="1" id="KW-0810">Translation regulation</keyword>
<feature type="compositionally biased region" description="Basic and acidic residues" evidence="3">
    <location>
        <begin position="209"/>
        <end position="245"/>
    </location>
</feature>
<evidence type="ECO:0000259" key="4">
    <source>
        <dbReference type="SMART" id="SM01233"/>
    </source>
</evidence>
<evidence type="ECO:0000256" key="2">
    <source>
        <dbReference type="ARBA" id="ARBA00035118"/>
    </source>
</evidence>
<dbReference type="Proteomes" id="UP000694557">
    <property type="component" value="Unassembled WGS sequence"/>
</dbReference>